<feature type="transmembrane region" description="Helical" evidence="8">
    <location>
        <begin position="343"/>
        <end position="365"/>
    </location>
</feature>
<feature type="transmembrane region" description="Helical" evidence="8">
    <location>
        <begin position="417"/>
        <end position="435"/>
    </location>
</feature>
<dbReference type="SMART" id="SM00665">
    <property type="entry name" value="B561"/>
    <property type="match status" value="1"/>
</dbReference>
<dbReference type="OrthoDB" id="7733414at2759"/>
<name>A0A1J1I522_9DIPT</name>
<keyword evidence="13" id="KW-1185">Reference proteome</keyword>
<dbReference type="PROSITE" id="PS51019">
    <property type="entry name" value="REELIN"/>
    <property type="match status" value="1"/>
</dbReference>
<feature type="chain" id="PRO_5012859646" evidence="9">
    <location>
        <begin position="19"/>
        <end position="513"/>
    </location>
</feature>
<evidence type="ECO:0000256" key="3">
    <source>
        <dbReference type="ARBA" id="ARBA00022692"/>
    </source>
</evidence>
<keyword evidence="7" id="KW-0325">Glycoprotein</keyword>
<evidence type="ECO:0000256" key="5">
    <source>
        <dbReference type="ARBA" id="ARBA00022989"/>
    </source>
</evidence>
<dbReference type="CDD" id="cd08760">
    <property type="entry name" value="Cyt_b561_FRRS1_like"/>
    <property type="match status" value="1"/>
</dbReference>
<comment type="subcellular location">
    <subcellularLocation>
        <location evidence="1">Membrane</location>
    </subcellularLocation>
</comment>
<dbReference type="PANTHER" id="PTHR45828">
    <property type="entry name" value="CYTOCHROME B561/FERRIC REDUCTASE TRANSMEMBRANE"/>
    <property type="match status" value="1"/>
</dbReference>
<organism evidence="12 13">
    <name type="scientific">Clunio marinus</name>
    <dbReference type="NCBI Taxonomy" id="568069"/>
    <lineage>
        <taxon>Eukaryota</taxon>
        <taxon>Metazoa</taxon>
        <taxon>Ecdysozoa</taxon>
        <taxon>Arthropoda</taxon>
        <taxon>Hexapoda</taxon>
        <taxon>Insecta</taxon>
        <taxon>Pterygota</taxon>
        <taxon>Neoptera</taxon>
        <taxon>Endopterygota</taxon>
        <taxon>Diptera</taxon>
        <taxon>Nematocera</taxon>
        <taxon>Chironomoidea</taxon>
        <taxon>Chironomidae</taxon>
        <taxon>Clunio</taxon>
    </lineage>
</organism>
<evidence type="ECO:0000256" key="1">
    <source>
        <dbReference type="ARBA" id="ARBA00004370"/>
    </source>
</evidence>
<dbReference type="Pfam" id="PF03188">
    <property type="entry name" value="Cytochrom_B561"/>
    <property type="match status" value="1"/>
</dbReference>
<dbReference type="EMBL" id="CVRI01000040">
    <property type="protein sequence ID" value="CRK94858.1"/>
    <property type="molecule type" value="Genomic_DNA"/>
</dbReference>
<evidence type="ECO:0000313" key="13">
    <source>
        <dbReference type="Proteomes" id="UP000183832"/>
    </source>
</evidence>
<evidence type="ECO:0000256" key="9">
    <source>
        <dbReference type="SAM" id="SignalP"/>
    </source>
</evidence>
<feature type="transmembrane region" description="Helical" evidence="8">
    <location>
        <begin position="300"/>
        <end position="323"/>
    </location>
</feature>
<dbReference type="STRING" id="568069.A0A1J1I522"/>
<evidence type="ECO:0000256" key="7">
    <source>
        <dbReference type="ARBA" id="ARBA00023180"/>
    </source>
</evidence>
<evidence type="ECO:0000313" key="12">
    <source>
        <dbReference type="EMBL" id="CRK94858.1"/>
    </source>
</evidence>
<keyword evidence="6 8" id="KW-0472">Membrane</keyword>
<keyword evidence="4" id="KW-0249">Electron transport</keyword>
<protein>
    <submittedName>
        <fullName evidence="12">CLUMA_CG008350, isoform A</fullName>
    </submittedName>
</protein>
<dbReference type="GO" id="GO:0016020">
    <property type="term" value="C:membrane"/>
    <property type="evidence" value="ECO:0007669"/>
    <property type="project" value="UniProtKB-SubCell"/>
</dbReference>
<evidence type="ECO:0000259" key="11">
    <source>
        <dbReference type="PROSITE" id="PS51019"/>
    </source>
</evidence>
<keyword evidence="2" id="KW-0813">Transport</keyword>
<evidence type="ECO:0000256" key="4">
    <source>
        <dbReference type="ARBA" id="ARBA00022982"/>
    </source>
</evidence>
<feature type="transmembrane region" description="Helical" evidence="8">
    <location>
        <begin position="441"/>
        <end position="469"/>
    </location>
</feature>
<dbReference type="PROSITE" id="PS50939">
    <property type="entry name" value="CYTOCHROME_B561"/>
    <property type="match status" value="1"/>
</dbReference>
<accession>A0A1J1I522</accession>
<dbReference type="Pfam" id="PF02014">
    <property type="entry name" value="Reeler"/>
    <property type="match status" value="2"/>
</dbReference>
<feature type="domain" description="Cytochrome b561" evidence="10">
    <location>
        <begin position="262"/>
        <end position="470"/>
    </location>
</feature>
<sequence>MWLKSGIILFMCVNHILAFRTGAGTSACATMMPNHEGNVPQTTEPPYTISVSSNNVIQGEVLTVTIEDPSRIFQFRGFLIQARPSQASTEVIGTFFESPNARNVACVGNFPVDSVSTHRDSTLKSSITLRWQAPQNFRGTVQFLTGAGTSACATMMPNHEGNVPQTTEPPYTISVSSRNVIQGDVLTVTIEDPSGLLQFRGFIIQAITTISPRRADQSIIRLLQSRLENGRLYCRVERDSMTTVQGMQFDLVNDKHYLLLAMGTETTTNAIGTHGPWSEYSEEAVLLTQPRNLEPGGTRLLIMVHGSFMIVAWIGTASIGIFFASYFKKTWTNQTIFGKDVWFVCHTTCMMLTWLLTIASFIIIFVETGEWRTSVHAVTGTITTALVIIQPVGAVFRPKPESHNRPIFKLIHSAKGIFMYRLAIITLLFAVPLPAARLPSWTSFILVGFIVFYLKMNFFMTLIGTLGEMKRKKQPGSSKHAPYTILRKTILGFFIIVILLFVITLVLILAWPA</sequence>
<keyword evidence="3 8" id="KW-0812">Transmembrane</keyword>
<dbReference type="CDD" id="cd08544">
    <property type="entry name" value="Reeler"/>
    <property type="match status" value="1"/>
</dbReference>
<evidence type="ECO:0000256" key="6">
    <source>
        <dbReference type="ARBA" id="ARBA00023136"/>
    </source>
</evidence>
<proteinExistence type="predicted"/>
<dbReference type="Proteomes" id="UP000183832">
    <property type="component" value="Unassembled WGS sequence"/>
</dbReference>
<evidence type="ECO:0000256" key="2">
    <source>
        <dbReference type="ARBA" id="ARBA00022448"/>
    </source>
</evidence>
<feature type="transmembrane region" description="Helical" evidence="8">
    <location>
        <begin position="377"/>
        <end position="396"/>
    </location>
</feature>
<gene>
    <name evidence="12" type="ORF">CLUMA_CG008350</name>
</gene>
<dbReference type="Gene3D" id="2.60.40.4060">
    <property type="entry name" value="Reeler domain"/>
    <property type="match status" value="2"/>
</dbReference>
<keyword evidence="9" id="KW-0732">Signal</keyword>
<dbReference type="Gene3D" id="1.20.120.1770">
    <property type="match status" value="1"/>
</dbReference>
<keyword evidence="5 8" id="KW-1133">Transmembrane helix</keyword>
<dbReference type="InterPro" id="IPR051237">
    <property type="entry name" value="Ferric-chelate_Red/DefProt"/>
</dbReference>
<dbReference type="InterPro" id="IPR006593">
    <property type="entry name" value="Cyt_b561/ferric_Rdtase_TM"/>
</dbReference>
<feature type="transmembrane region" description="Helical" evidence="8">
    <location>
        <begin position="490"/>
        <end position="511"/>
    </location>
</feature>
<evidence type="ECO:0000256" key="8">
    <source>
        <dbReference type="SAM" id="Phobius"/>
    </source>
</evidence>
<feature type="signal peptide" evidence="9">
    <location>
        <begin position="1"/>
        <end position="18"/>
    </location>
</feature>
<evidence type="ECO:0000259" key="10">
    <source>
        <dbReference type="PROSITE" id="PS50939"/>
    </source>
</evidence>
<feature type="domain" description="Reelin" evidence="11">
    <location>
        <begin position="13"/>
        <end position="180"/>
    </location>
</feature>
<dbReference type="PANTHER" id="PTHR45828:SF33">
    <property type="entry name" value="DOMON DOMAIN-CONTAINING PROTEIN"/>
    <property type="match status" value="1"/>
</dbReference>
<dbReference type="AlphaFoldDB" id="A0A1J1I522"/>
<dbReference type="InterPro" id="IPR002861">
    <property type="entry name" value="Reeler_dom"/>
</dbReference>
<reference evidence="12 13" key="1">
    <citation type="submission" date="2015-04" db="EMBL/GenBank/DDBJ databases">
        <authorList>
            <person name="Syromyatnikov M.Y."/>
            <person name="Popov V.N."/>
        </authorList>
    </citation>
    <scope>NUCLEOTIDE SEQUENCE [LARGE SCALE GENOMIC DNA]</scope>
</reference>
<dbReference type="InterPro" id="IPR042307">
    <property type="entry name" value="Reeler_sf"/>
</dbReference>